<dbReference type="KEGG" id="pseo:OM33_04240"/>
<keyword evidence="10" id="KW-1185">Reference proteome</keyword>
<dbReference type="PANTHER" id="PTHR19211">
    <property type="entry name" value="ATP-BINDING TRANSPORT PROTEIN-RELATED"/>
    <property type="match status" value="1"/>
</dbReference>
<keyword evidence="1" id="KW-0677">Repeat</keyword>
<feature type="domain" description="ABC transporter" evidence="8">
    <location>
        <begin position="313"/>
        <end position="527"/>
    </location>
</feature>
<comment type="similarity">
    <text evidence="4">Belongs to the ABC transporter superfamily. ABCF family. YheS subfamily.</text>
</comment>
<evidence type="ECO:0000256" key="1">
    <source>
        <dbReference type="ARBA" id="ARBA00022737"/>
    </source>
</evidence>
<dbReference type="GO" id="GO:0016887">
    <property type="term" value="F:ATP hydrolysis activity"/>
    <property type="evidence" value="ECO:0007669"/>
    <property type="project" value="InterPro"/>
</dbReference>
<dbReference type="RefSeq" id="WP_038639140.1">
    <property type="nucleotide sequence ID" value="NZ_CP009888.1"/>
</dbReference>
<dbReference type="SUPFAM" id="SSF52540">
    <property type="entry name" value="P-loop containing nucleoside triphosphate hydrolases"/>
    <property type="match status" value="2"/>
</dbReference>
<evidence type="ECO:0000259" key="8">
    <source>
        <dbReference type="PROSITE" id="PS50893"/>
    </source>
</evidence>
<dbReference type="SMART" id="SM00382">
    <property type="entry name" value="AAA"/>
    <property type="match status" value="2"/>
</dbReference>
<dbReference type="PROSITE" id="PS50893">
    <property type="entry name" value="ABC_TRANSPORTER_2"/>
    <property type="match status" value="2"/>
</dbReference>
<dbReference type="InterPro" id="IPR003439">
    <property type="entry name" value="ABC_transporter-like_ATP-bd"/>
</dbReference>
<dbReference type="FunFam" id="3.40.50.300:FF:002053">
    <property type="entry name" value="ABC transporter ATP-binding protein"/>
    <property type="match status" value="1"/>
</dbReference>
<dbReference type="InterPro" id="IPR027417">
    <property type="entry name" value="P-loop_NTPase"/>
</dbReference>
<feature type="region of interest" description="Disordered" evidence="7">
    <location>
        <begin position="525"/>
        <end position="546"/>
    </location>
</feature>
<gene>
    <name evidence="9" type="ORF">OM33_04240</name>
</gene>
<dbReference type="InterPro" id="IPR003593">
    <property type="entry name" value="AAA+_ATPase"/>
</dbReference>
<dbReference type="AlphaFoldDB" id="A0A0A7ECX8"/>
<dbReference type="PANTHER" id="PTHR19211:SF14">
    <property type="entry name" value="ATP-BINDING CASSETTE SUB-FAMILY F MEMBER 1"/>
    <property type="match status" value="1"/>
</dbReference>
<dbReference type="HOGENOM" id="CLU_000604_36_0_6"/>
<dbReference type="STRING" id="1348114.OM33_04240"/>
<accession>A0A0A7ECX8</accession>
<dbReference type="FunFam" id="3.40.50.300:FF:000011">
    <property type="entry name" value="Putative ABC transporter ATP-binding component"/>
    <property type="match status" value="1"/>
</dbReference>
<dbReference type="Proteomes" id="UP000030341">
    <property type="component" value="Chromosome 1"/>
</dbReference>
<dbReference type="Gene3D" id="3.40.50.300">
    <property type="entry name" value="P-loop containing nucleotide triphosphate hydrolases"/>
    <property type="match status" value="2"/>
</dbReference>
<evidence type="ECO:0000256" key="2">
    <source>
        <dbReference type="ARBA" id="ARBA00022741"/>
    </source>
</evidence>
<dbReference type="PROSITE" id="PS00211">
    <property type="entry name" value="ABC_TRANSPORTER_1"/>
    <property type="match status" value="2"/>
</dbReference>
<dbReference type="OrthoDB" id="9808609at2"/>
<feature type="domain" description="ABC transporter" evidence="8">
    <location>
        <begin position="2"/>
        <end position="246"/>
    </location>
</feature>
<evidence type="ECO:0000313" key="9">
    <source>
        <dbReference type="EMBL" id="AIY64444.1"/>
    </source>
</evidence>
<dbReference type="InterPro" id="IPR050611">
    <property type="entry name" value="ABCF"/>
</dbReference>
<dbReference type="Pfam" id="PF12848">
    <property type="entry name" value="ABC_tran_Xtn"/>
    <property type="match status" value="1"/>
</dbReference>
<proteinExistence type="inferred from homology"/>
<dbReference type="CDD" id="cd03221">
    <property type="entry name" value="ABCF_EF-3"/>
    <property type="match status" value="2"/>
</dbReference>
<reference evidence="9 10" key="1">
    <citation type="submission" date="2014-11" db="EMBL/GenBank/DDBJ databases">
        <title>Complete Genome Sequence of Pseudoalteromonas sp. Strain OCN003 Isolated from Kaneohe Bay, Oahu, Hawaii.</title>
        <authorList>
            <person name="Beurmann S."/>
            <person name="Videau P."/>
            <person name="Ushijima B."/>
            <person name="Smith A.M."/>
            <person name="Aeby G.S."/>
            <person name="Callahan S.M."/>
            <person name="Belcaid M."/>
        </authorList>
    </citation>
    <scope>NUCLEOTIDE SEQUENCE [LARGE SCALE GENOMIC DNA]</scope>
    <source>
        <strain evidence="9 10">OCN003</strain>
    </source>
</reference>
<sequence length="642" mass="72323">MIQISNLELLRGGKPLLKNTNATLFPGHKVGLVGNNGCGKSSLFALLRNELTPDMGECLIPKEWRIASVKQETPGLAISALEYVLQGYQDYYALREQLHLAEQNNDGAKQAEIHLALEEMQAYHIEAKASELLHGLGFMQGQISLPVKDFSGGWRMRLNLAQALLQEADLLLLDEPTNHLDLDAVYWLEKFLKSYPGTLILISHDREFLDAIVGEIWHVYQQQIHSYKGNYSQFERIKAEKLAQQQSNFEKQQEQIAHLENFIRRFKAKASKAKQAQSRVKALERMEKLAPAHIDSPFNFSFKEPPSLPNPLVTLEKVKAGYGDVTIIQDIKLNLVPGSRIALLGKNGAGKSTLIKLLAGELAPQAGEFVHHQGLRIGYFAQHQLESLDPSASPLLHLQRLDKKASEQELRDFLGCFAFHGDKALDPVAPFSGGEKARLVLALLVYQKPNILLLDEPTNHLDLEMRHALVMALQGFEGAMVTVSHDRHLLKNTSDQFYLVNDGQVTQLGYEIEDYYAWLANKDSNKTGESKTTTLENKPNKVQNRKEQKRLEAEFRAKMQPLKREIAKLEKQLETVSEQLQVAENALADASIYQEENKTELTKQLAEQAKLAPQLNDIEESLLEKLEQLETEEAEFAAQFAD</sequence>
<feature type="compositionally biased region" description="Polar residues" evidence="7">
    <location>
        <begin position="530"/>
        <end position="542"/>
    </location>
</feature>
<evidence type="ECO:0000256" key="5">
    <source>
        <dbReference type="ARBA" id="ARBA00069073"/>
    </source>
</evidence>
<dbReference type="InterPro" id="IPR032781">
    <property type="entry name" value="ABC_tran_Xtn"/>
</dbReference>
<organism evidence="9 10">
    <name type="scientific">Pseudoalteromonas piratica</name>
    <dbReference type="NCBI Taxonomy" id="1348114"/>
    <lineage>
        <taxon>Bacteria</taxon>
        <taxon>Pseudomonadati</taxon>
        <taxon>Pseudomonadota</taxon>
        <taxon>Gammaproteobacteria</taxon>
        <taxon>Alteromonadales</taxon>
        <taxon>Pseudoalteromonadaceae</taxon>
        <taxon>Pseudoalteromonas</taxon>
    </lineage>
</organism>
<keyword evidence="2" id="KW-0547">Nucleotide-binding</keyword>
<evidence type="ECO:0000256" key="6">
    <source>
        <dbReference type="SAM" id="Coils"/>
    </source>
</evidence>
<feature type="coiled-coil region" evidence="6">
    <location>
        <begin position="552"/>
        <end position="586"/>
    </location>
</feature>
<dbReference type="InterPro" id="IPR017871">
    <property type="entry name" value="ABC_transporter-like_CS"/>
</dbReference>
<evidence type="ECO:0000313" key="10">
    <source>
        <dbReference type="Proteomes" id="UP000030341"/>
    </source>
</evidence>
<dbReference type="eggNOG" id="COG0488">
    <property type="taxonomic scope" value="Bacteria"/>
</dbReference>
<feature type="coiled-coil region" evidence="6">
    <location>
        <begin position="612"/>
        <end position="639"/>
    </location>
</feature>
<evidence type="ECO:0000256" key="7">
    <source>
        <dbReference type="SAM" id="MobiDB-lite"/>
    </source>
</evidence>
<evidence type="ECO:0000256" key="3">
    <source>
        <dbReference type="ARBA" id="ARBA00022840"/>
    </source>
</evidence>
<evidence type="ECO:0000256" key="4">
    <source>
        <dbReference type="ARBA" id="ARBA00061571"/>
    </source>
</evidence>
<dbReference type="Pfam" id="PF00005">
    <property type="entry name" value="ABC_tran"/>
    <property type="match status" value="2"/>
</dbReference>
<protein>
    <recommendedName>
        <fullName evidence="5">Probable ATP-binding protein YheS</fullName>
    </recommendedName>
</protein>
<name>A0A0A7ECX8_9GAMM</name>
<dbReference type="GO" id="GO:0005524">
    <property type="term" value="F:ATP binding"/>
    <property type="evidence" value="ECO:0007669"/>
    <property type="project" value="UniProtKB-KW"/>
</dbReference>
<dbReference type="EMBL" id="CP009888">
    <property type="protein sequence ID" value="AIY64444.1"/>
    <property type="molecule type" value="Genomic_DNA"/>
</dbReference>
<keyword evidence="3 9" id="KW-0067">ATP-binding</keyword>
<keyword evidence="6" id="KW-0175">Coiled coil</keyword>
<feature type="coiled-coil region" evidence="6">
    <location>
        <begin position="242"/>
        <end position="269"/>
    </location>
</feature>